<sequence length="72" mass="8738">MSSRSFETFLHLVMCFSARAFSVYVLKHLWHLNFFSTIFFSFIGFRFFMCSNKCFFSSFFSWKGFLQNRQIV</sequence>
<evidence type="ECO:0000313" key="2">
    <source>
        <dbReference type="EMBL" id="JAA94514.1"/>
    </source>
</evidence>
<organism evidence="2">
    <name type="scientific">Psorophora albipes</name>
    <dbReference type="NCBI Taxonomy" id="869069"/>
    <lineage>
        <taxon>Eukaryota</taxon>
        <taxon>Metazoa</taxon>
        <taxon>Ecdysozoa</taxon>
        <taxon>Arthropoda</taxon>
        <taxon>Hexapoda</taxon>
        <taxon>Insecta</taxon>
        <taxon>Pterygota</taxon>
        <taxon>Neoptera</taxon>
        <taxon>Endopterygota</taxon>
        <taxon>Diptera</taxon>
        <taxon>Nematocera</taxon>
        <taxon>Culicoidea</taxon>
        <taxon>Culicidae</taxon>
        <taxon>Culicinae</taxon>
        <taxon>Aedini</taxon>
        <taxon>Psorophora</taxon>
    </lineage>
</organism>
<name>T1D5X7_9DIPT</name>
<keyword evidence="1" id="KW-0472">Membrane</keyword>
<dbReference type="AlphaFoldDB" id="T1D5X7"/>
<proteinExistence type="evidence at transcript level"/>
<keyword evidence="1" id="KW-0812">Transmembrane</keyword>
<reference evidence="2" key="1">
    <citation type="journal article" date="2013" name="BMC Genomics">
        <title>A deep insight into the sialotranscriptome of the mosquito, Psorophora albipes.</title>
        <authorList>
            <person name="Chagas A.C."/>
            <person name="Calvo E."/>
            <person name="Rios-Velasquez C.M."/>
            <person name="Pessoa F.A."/>
            <person name="Medeiros J.F."/>
            <person name="Ribeiro J.M."/>
        </authorList>
    </citation>
    <scope>NUCLEOTIDE SEQUENCE</scope>
</reference>
<feature type="transmembrane region" description="Helical" evidence="1">
    <location>
        <begin position="30"/>
        <end position="49"/>
    </location>
</feature>
<accession>T1D5X7</accession>
<evidence type="ECO:0000256" key="1">
    <source>
        <dbReference type="SAM" id="Phobius"/>
    </source>
</evidence>
<keyword evidence="1" id="KW-1133">Transmembrane helix</keyword>
<dbReference type="EMBL" id="GALA01000338">
    <property type="protein sequence ID" value="JAA94514.1"/>
    <property type="molecule type" value="mRNA"/>
</dbReference>
<protein>
    <submittedName>
        <fullName evidence="2">Putative secreted protein</fullName>
    </submittedName>
</protein>